<keyword evidence="2" id="KW-0812">Transmembrane</keyword>
<dbReference type="GO" id="GO:0006465">
    <property type="term" value="P:signal peptide processing"/>
    <property type="evidence" value="ECO:0007669"/>
    <property type="project" value="InterPro"/>
</dbReference>
<sequence length="142" mass="15702">MKKSDILLLVVIILIYIVVLSGVVQTASVEGVSMYPIFQNGYLTFYTSPSNIKIGDIIIYKSPTFNTYVIHHVIKINYIDGETYYVTQGVDHITNPQPDNKIGLEGPYGVSQTQVIGKVAEINGVVISIPYLGYISILFSLL</sequence>
<evidence type="ECO:0000256" key="3">
    <source>
        <dbReference type="ARBA" id="ARBA00022989"/>
    </source>
</evidence>
<dbReference type="GO" id="GO:0016020">
    <property type="term" value="C:membrane"/>
    <property type="evidence" value="ECO:0007669"/>
    <property type="project" value="UniProtKB-SubCell"/>
</dbReference>
<evidence type="ECO:0000256" key="4">
    <source>
        <dbReference type="ARBA" id="ARBA00023136"/>
    </source>
</evidence>
<evidence type="ECO:0000313" key="6">
    <source>
        <dbReference type="EMBL" id="BFH74263.1"/>
    </source>
</evidence>
<protein>
    <submittedName>
        <fullName evidence="6">Signal peptidase I</fullName>
    </submittedName>
</protein>
<evidence type="ECO:0000256" key="1">
    <source>
        <dbReference type="ARBA" id="ARBA00004370"/>
    </source>
</evidence>
<dbReference type="KEGG" id="sjv:SJAV_22070"/>
<dbReference type="InterPro" id="IPR019533">
    <property type="entry name" value="Peptidase_S26"/>
</dbReference>
<keyword evidence="3" id="KW-1133">Transmembrane helix</keyword>
<dbReference type="InterPro" id="IPR036286">
    <property type="entry name" value="LexA/Signal_pep-like_sf"/>
</dbReference>
<dbReference type="SUPFAM" id="SSF51306">
    <property type="entry name" value="LexA/Signal peptidase"/>
    <property type="match status" value="1"/>
</dbReference>
<dbReference type="RefSeq" id="WP_369609790.1">
    <property type="nucleotide sequence ID" value="NZ_AP031322.1"/>
</dbReference>
<dbReference type="PANTHER" id="PTHR10806:SF6">
    <property type="entry name" value="SIGNAL PEPTIDASE COMPLEX CATALYTIC SUBUNIT SEC11"/>
    <property type="match status" value="1"/>
</dbReference>
<dbReference type="Pfam" id="PF10502">
    <property type="entry name" value="Peptidase_S26"/>
    <property type="match status" value="1"/>
</dbReference>
<dbReference type="GO" id="GO:0004252">
    <property type="term" value="F:serine-type endopeptidase activity"/>
    <property type="evidence" value="ECO:0007669"/>
    <property type="project" value="InterPro"/>
</dbReference>
<comment type="subcellular location">
    <subcellularLocation>
        <location evidence="1">Membrane</location>
    </subcellularLocation>
</comment>
<name>A0AAT9GTW2_9CREN</name>
<dbReference type="InterPro" id="IPR001733">
    <property type="entry name" value="Peptidase_S26B"/>
</dbReference>
<dbReference type="NCBIfam" id="TIGR02228">
    <property type="entry name" value="sigpep_I_arch"/>
    <property type="match status" value="1"/>
</dbReference>
<feature type="domain" description="Peptidase S26" evidence="5">
    <location>
        <begin position="6"/>
        <end position="74"/>
    </location>
</feature>
<keyword evidence="4" id="KW-0472">Membrane</keyword>
<dbReference type="PANTHER" id="PTHR10806">
    <property type="entry name" value="SIGNAL PEPTIDASE COMPLEX CATALYTIC SUBUNIT SEC11"/>
    <property type="match status" value="1"/>
</dbReference>
<evidence type="ECO:0000256" key="2">
    <source>
        <dbReference type="ARBA" id="ARBA00022692"/>
    </source>
</evidence>
<dbReference type="GeneID" id="92355161"/>
<gene>
    <name evidence="6" type="ORF">SJAV_22070</name>
</gene>
<dbReference type="AlphaFoldDB" id="A0AAT9GTW2"/>
<organism evidence="6">
    <name type="scientific">Sulfurisphaera javensis</name>
    <dbReference type="NCBI Taxonomy" id="2049879"/>
    <lineage>
        <taxon>Archaea</taxon>
        <taxon>Thermoproteota</taxon>
        <taxon>Thermoprotei</taxon>
        <taxon>Sulfolobales</taxon>
        <taxon>Sulfolobaceae</taxon>
        <taxon>Sulfurisphaera</taxon>
    </lineage>
</organism>
<reference evidence="6" key="1">
    <citation type="submission" date="2024-03" db="EMBL/GenBank/DDBJ databases">
        <title>Complete genome sequence of Sulfurisphaera javensis strain KD-1.</title>
        <authorList>
            <person name="Sakai H."/>
            <person name="Nur N."/>
            <person name="Suwanto A."/>
            <person name="Kurosawa N."/>
        </authorList>
    </citation>
    <scope>NUCLEOTIDE SEQUENCE</scope>
    <source>
        <strain evidence="6">KD-1</strain>
    </source>
</reference>
<dbReference type="EMBL" id="AP031322">
    <property type="protein sequence ID" value="BFH74263.1"/>
    <property type="molecule type" value="Genomic_DNA"/>
</dbReference>
<proteinExistence type="predicted"/>
<accession>A0AAT9GTW2</accession>
<dbReference type="CDD" id="cd06530">
    <property type="entry name" value="S26_SPase_I"/>
    <property type="match status" value="1"/>
</dbReference>
<evidence type="ECO:0000259" key="5">
    <source>
        <dbReference type="Pfam" id="PF10502"/>
    </source>
</evidence>